<dbReference type="NCBIfam" id="NF008726">
    <property type="entry name" value="PRK11728.1"/>
    <property type="match status" value="1"/>
</dbReference>
<feature type="region of interest" description="Disordered" evidence="6">
    <location>
        <begin position="1"/>
        <end position="22"/>
    </location>
</feature>
<feature type="domain" description="FAD dependent oxidoreductase" evidence="7">
    <location>
        <begin position="46"/>
        <end position="441"/>
    </location>
</feature>
<dbReference type="AlphaFoldDB" id="H5UU84"/>
<keyword evidence="9" id="KW-1185">Reference proteome</keyword>
<keyword evidence="3" id="KW-0274">FAD</keyword>
<dbReference type="EMBL" id="BAFE01000076">
    <property type="protein sequence ID" value="GAB49292.1"/>
    <property type="molecule type" value="Genomic_DNA"/>
</dbReference>
<accession>H5UU84</accession>
<name>H5UU84_9MICO</name>
<dbReference type="InterPro" id="IPR006076">
    <property type="entry name" value="FAD-dep_OxRdtase"/>
</dbReference>
<evidence type="ECO:0000256" key="5">
    <source>
        <dbReference type="ARBA" id="ARBA00037941"/>
    </source>
</evidence>
<dbReference type="PANTHER" id="PTHR43104:SF2">
    <property type="entry name" value="L-2-HYDROXYGLUTARATE DEHYDROGENASE, MITOCHONDRIAL"/>
    <property type="match status" value="1"/>
</dbReference>
<comment type="cofactor">
    <cofactor evidence="1">
        <name>FAD</name>
        <dbReference type="ChEBI" id="CHEBI:57692"/>
    </cofactor>
</comment>
<dbReference type="GO" id="GO:0047545">
    <property type="term" value="F:(S)-2-hydroxyglutarate dehydrogenase activity"/>
    <property type="evidence" value="ECO:0007669"/>
    <property type="project" value="TreeGrafter"/>
</dbReference>
<dbReference type="GO" id="GO:0005737">
    <property type="term" value="C:cytoplasm"/>
    <property type="evidence" value="ECO:0007669"/>
    <property type="project" value="TreeGrafter"/>
</dbReference>
<evidence type="ECO:0000256" key="3">
    <source>
        <dbReference type="ARBA" id="ARBA00022827"/>
    </source>
</evidence>
<keyword evidence="2" id="KW-0285">Flavoprotein</keyword>
<dbReference type="SUPFAM" id="SSF51905">
    <property type="entry name" value="FAD/NAD(P)-binding domain"/>
    <property type="match status" value="1"/>
</dbReference>
<protein>
    <submittedName>
        <fullName evidence="8">Putative oxidoreductase</fullName>
    </submittedName>
</protein>
<sequence length="447" mass="48182">MTDDTSTGAILPGDAGPKTVDHPITVDATRQVDVAAGDATGAQAYDFVVVGGGIVGLATAMELLKRRPGASLLVLEKEDRVAFHQTGHNSGVIHAGIYYKPGSLKAVLCKEGAERTRAFADEHGIPYRNCGKLIVATNDVELQRMNALFDRALQNGMNVEKLDGTELKRREPRINGIGAIWSPNTGIIDYKQVCRTMAEVIEASGGRVQLNARVADITESLSEVRVDVADTASKDAPVQTVYGKKLVVCGGIQADRLASMAGLDPEFQMVPFRGEYYRLDASKNDIVSSLIYPCPDPDLPFLGVHLTLMMDGGVTVGPNAVMGFAREGYPNWSMNVRDMKDFATYKGFWKLVPGVMKTGLVEMKNSAYKPGYLKLVTKYAPELTVSDLTPEPAGIRAQAVMKDGSMAEDFLFMETDRMVHVCNAPSPAATSSMPIADMIVDKVLAGS</sequence>
<dbReference type="Proteomes" id="UP000004367">
    <property type="component" value="Unassembled WGS sequence"/>
</dbReference>
<reference evidence="8 9" key="1">
    <citation type="submission" date="2012-02" db="EMBL/GenBank/DDBJ databases">
        <title>Whole genome shotgun sequence of Mobilicoccus pelagius NBRC 104925.</title>
        <authorList>
            <person name="Yoshida Y."/>
            <person name="Hosoyama A."/>
            <person name="Tsuchikane K."/>
            <person name="Katsumata H."/>
            <person name="Yamazaki S."/>
            <person name="Fujita N."/>
        </authorList>
    </citation>
    <scope>NUCLEOTIDE SEQUENCE [LARGE SCALE GENOMIC DNA]</scope>
    <source>
        <strain evidence="8 9">NBRC 104925</strain>
    </source>
</reference>
<dbReference type="Gene3D" id="3.30.9.10">
    <property type="entry name" value="D-Amino Acid Oxidase, subunit A, domain 2"/>
    <property type="match status" value="1"/>
</dbReference>
<comment type="caution">
    <text evidence="8">The sequence shown here is derived from an EMBL/GenBank/DDBJ whole genome shotgun (WGS) entry which is preliminary data.</text>
</comment>
<evidence type="ECO:0000256" key="6">
    <source>
        <dbReference type="SAM" id="MobiDB-lite"/>
    </source>
</evidence>
<dbReference type="STRING" id="1089455.MOPEL_099_00920"/>
<dbReference type="Pfam" id="PF01266">
    <property type="entry name" value="DAO"/>
    <property type="match status" value="1"/>
</dbReference>
<evidence type="ECO:0000313" key="9">
    <source>
        <dbReference type="Proteomes" id="UP000004367"/>
    </source>
</evidence>
<evidence type="ECO:0000256" key="1">
    <source>
        <dbReference type="ARBA" id="ARBA00001974"/>
    </source>
</evidence>
<organism evidence="8 9">
    <name type="scientific">Mobilicoccus pelagius NBRC 104925</name>
    <dbReference type="NCBI Taxonomy" id="1089455"/>
    <lineage>
        <taxon>Bacteria</taxon>
        <taxon>Bacillati</taxon>
        <taxon>Actinomycetota</taxon>
        <taxon>Actinomycetes</taxon>
        <taxon>Micrococcales</taxon>
        <taxon>Dermatophilaceae</taxon>
        <taxon>Mobilicoccus</taxon>
    </lineage>
</organism>
<comment type="similarity">
    <text evidence="5">Belongs to the L2HGDH family.</text>
</comment>
<dbReference type="Gene3D" id="3.50.50.60">
    <property type="entry name" value="FAD/NAD(P)-binding domain"/>
    <property type="match status" value="1"/>
</dbReference>
<dbReference type="InterPro" id="IPR036188">
    <property type="entry name" value="FAD/NAD-bd_sf"/>
</dbReference>
<proteinExistence type="inferred from homology"/>
<dbReference type="RefSeq" id="WP_009760562.1">
    <property type="nucleotide sequence ID" value="NZ_BAFE01000076.1"/>
</dbReference>
<gene>
    <name evidence="8" type="ORF">MOPEL_099_00920</name>
</gene>
<dbReference type="PANTHER" id="PTHR43104">
    <property type="entry name" value="L-2-HYDROXYGLUTARATE DEHYDROGENASE, MITOCHONDRIAL"/>
    <property type="match status" value="1"/>
</dbReference>
<evidence type="ECO:0000256" key="4">
    <source>
        <dbReference type="ARBA" id="ARBA00023002"/>
    </source>
</evidence>
<evidence type="ECO:0000256" key="2">
    <source>
        <dbReference type="ARBA" id="ARBA00022630"/>
    </source>
</evidence>
<evidence type="ECO:0000259" key="7">
    <source>
        <dbReference type="Pfam" id="PF01266"/>
    </source>
</evidence>
<keyword evidence="4" id="KW-0560">Oxidoreductase</keyword>
<evidence type="ECO:0000313" key="8">
    <source>
        <dbReference type="EMBL" id="GAB49292.1"/>
    </source>
</evidence>
<dbReference type="eggNOG" id="COG0579">
    <property type="taxonomic scope" value="Bacteria"/>
</dbReference>